<dbReference type="Proteomes" id="UP000053424">
    <property type="component" value="Unassembled WGS sequence"/>
</dbReference>
<reference evidence="4" key="2">
    <citation type="submission" date="2015-01" db="EMBL/GenBank/DDBJ databases">
        <title>Evolutionary Origins and Diversification of the Mycorrhizal Mutualists.</title>
        <authorList>
            <consortium name="DOE Joint Genome Institute"/>
            <consortium name="Mycorrhizal Genomics Consortium"/>
            <person name="Kohler A."/>
            <person name="Kuo A."/>
            <person name="Nagy L.G."/>
            <person name="Floudas D."/>
            <person name="Copeland A."/>
            <person name="Barry K.W."/>
            <person name="Cichocki N."/>
            <person name="Veneault-Fourrey C."/>
            <person name="LaButti K."/>
            <person name="Lindquist E.A."/>
            <person name="Lipzen A."/>
            <person name="Lundell T."/>
            <person name="Morin E."/>
            <person name="Murat C."/>
            <person name="Riley R."/>
            <person name="Ohm R."/>
            <person name="Sun H."/>
            <person name="Tunlid A."/>
            <person name="Henrissat B."/>
            <person name="Grigoriev I.V."/>
            <person name="Hibbett D.S."/>
            <person name="Martin F."/>
        </authorList>
    </citation>
    <scope>NUCLEOTIDE SEQUENCE [LARGE SCALE GENOMIC DNA]</scope>
    <source>
        <strain evidence="4">h7</strain>
    </source>
</reference>
<dbReference type="InterPro" id="IPR027417">
    <property type="entry name" value="P-loop_NTPase"/>
</dbReference>
<evidence type="ECO:0000313" key="3">
    <source>
        <dbReference type="EMBL" id="KIM47225.1"/>
    </source>
</evidence>
<name>A0A0C3CEM7_HEBCY</name>
<evidence type="ECO:0000259" key="2">
    <source>
        <dbReference type="Pfam" id="PF24883"/>
    </source>
</evidence>
<dbReference type="STRING" id="686832.A0A0C3CEM7"/>
<proteinExistence type="predicted"/>
<dbReference type="Gene3D" id="3.40.50.300">
    <property type="entry name" value="P-loop containing nucleotide triphosphate hydrolases"/>
    <property type="match status" value="1"/>
</dbReference>
<dbReference type="AlphaFoldDB" id="A0A0C3CEM7"/>
<accession>A0A0C3CEM7</accession>
<evidence type="ECO:0000313" key="4">
    <source>
        <dbReference type="Proteomes" id="UP000053424"/>
    </source>
</evidence>
<reference evidence="3 4" key="1">
    <citation type="submission" date="2014-04" db="EMBL/GenBank/DDBJ databases">
        <authorList>
            <consortium name="DOE Joint Genome Institute"/>
            <person name="Kuo A."/>
            <person name="Gay G."/>
            <person name="Dore J."/>
            <person name="Kohler A."/>
            <person name="Nagy L.G."/>
            <person name="Floudas D."/>
            <person name="Copeland A."/>
            <person name="Barry K.W."/>
            <person name="Cichocki N."/>
            <person name="Veneault-Fourrey C."/>
            <person name="LaButti K."/>
            <person name="Lindquist E.A."/>
            <person name="Lipzen A."/>
            <person name="Lundell T."/>
            <person name="Morin E."/>
            <person name="Murat C."/>
            <person name="Sun H."/>
            <person name="Tunlid A."/>
            <person name="Henrissat B."/>
            <person name="Grigoriev I.V."/>
            <person name="Hibbett D.S."/>
            <person name="Martin F."/>
            <person name="Nordberg H.P."/>
            <person name="Cantor M.N."/>
            <person name="Hua S.X."/>
        </authorList>
    </citation>
    <scope>NUCLEOTIDE SEQUENCE [LARGE SCALE GENOMIC DNA]</scope>
    <source>
        <strain evidence="4">h7</strain>
    </source>
</reference>
<dbReference type="OrthoDB" id="2970937at2759"/>
<dbReference type="InterPro" id="IPR056884">
    <property type="entry name" value="NPHP3-like_N"/>
</dbReference>
<protein>
    <recommendedName>
        <fullName evidence="2">Nephrocystin 3-like N-terminal domain-containing protein</fullName>
    </recommendedName>
</protein>
<dbReference type="SUPFAM" id="SSF52540">
    <property type="entry name" value="P-loop containing nucleoside triphosphate hydrolases"/>
    <property type="match status" value="1"/>
</dbReference>
<gene>
    <name evidence="3" type="ORF">M413DRAFT_23460</name>
</gene>
<dbReference type="Pfam" id="PF24883">
    <property type="entry name" value="NPHP3_N"/>
    <property type="match status" value="1"/>
</dbReference>
<keyword evidence="4" id="KW-1185">Reference proteome</keyword>
<dbReference type="EMBL" id="KN831770">
    <property type="protein sequence ID" value="KIM47225.1"/>
    <property type="molecule type" value="Genomic_DNA"/>
</dbReference>
<organism evidence="3 4">
    <name type="scientific">Hebeloma cylindrosporum</name>
    <dbReference type="NCBI Taxonomy" id="76867"/>
    <lineage>
        <taxon>Eukaryota</taxon>
        <taxon>Fungi</taxon>
        <taxon>Dikarya</taxon>
        <taxon>Basidiomycota</taxon>
        <taxon>Agaricomycotina</taxon>
        <taxon>Agaricomycetes</taxon>
        <taxon>Agaricomycetidae</taxon>
        <taxon>Agaricales</taxon>
        <taxon>Agaricineae</taxon>
        <taxon>Hymenogastraceae</taxon>
        <taxon>Hebeloma</taxon>
    </lineage>
</organism>
<keyword evidence="1" id="KW-0677">Repeat</keyword>
<feature type="domain" description="Nephrocystin 3-like N-terminal" evidence="2">
    <location>
        <begin position="73"/>
        <end position="230"/>
    </location>
</feature>
<dbReference type="HOGENOM" id="CLU_000288_6_10_1"/>
<evidence type="ECO:0000256" key="1">
    <source>
        <dbReference type="ARBA" id="ARBA00022737"/>
    </source>
</evidence>
<dbReference type="PANTHER" id="PTHR10039">
    <property type="entry name" value="AMELOGENIN"/>
    <property type="match status" value="1"/>
</dbReference>
<sequence>MFSRASNNLFTGGTFNVHMHGSTLGGGFERLQQAVAPSAFHDAGHIIDPPKCHPNTRIAVINKIMDWILGLREDDRNAVILWLYGPAGAGKSAIAHNIAERCNLENLLLASFVFSRSDPTCGNANSLIATIAYQIAINVPQTREKIIAAVEHDPLVLTRSLETQLAALIVNPLRELLDAGYFNISSSRRLIIIDGLDECDTPAVQCKILDIISMLFRQYHLPLLILIASRPERHLTHSFNNEPLRDFHTTLALDDTYRPDDDIRLFLNDTFRKVKDTHPMKTFLGPSWPSVDVVEKLVRKSSGQFIYASTVVKYISSLRHQPADRLNVILRIRPPRHAGEMPFGELDALYSHILSCVDDTKTLLRILGIQLFSPFGALMERVELEHFFSLNEGDIDMLLGDINSIVTFNNQLPYLHMLHASLPDFLLDADRSRHFYVDLSSVHVTCVGPAETLIYYVPTYLTLILLLADDFDDADEIYARNLEVVLDFFVSKLQPYYSNPRLTLLLTYLATIQPVLATFVLPLPLRLKMVDNEGLQLHDVTDVCPNSHFPPDRHIFEDFLNSDHPLAMDGARYATATLDCLQIIFKRYKGGVSGINWFTHHSRALMAGLAIKVEHVWYRQKYMTTADEIVLLLYSF</sequence>